<keyword evidence="7" id="KW-0547">Nucleotide-binding</keyword>
<dbReference type="EMBL" id="FNEJ01000040">
    <property type="protein sequence ID" value="SDJ52107.1"/>
    <property type="molecule type" value="Genomic_DNA"/>
</dbReference>
<keyword evidence="3" id="KW-0597">Phosphoprotein</keyword>
<dbReference type="InterPro" id="IPR036804">
    <property type="entry name" value="CheR_N_sf"/>
</dbReference>
<dbReference type="InterPro" id="IPR022641">
    <property type="entry name" value="CheR_N"/>
</dbReference>
<dbReference type="Gene3D" id="3.40.50.180">
    <property type="entry name" value="Methylesterase CheB, C-terminal domain"/>
    <property type="match status" value="1"/>
</dbReference>
<dbReference type="SMART" id="SM00091">
    <property type="entry name" value="PAS"/>
    <property type="match status" value="2"/>
</dbReference>
<dbReference type="GO" id="GO:0004673">
    <property type="term" value="F:protein histidine kinase activity"/>
    <property type="evidence" value="ECO:0007669"/>
    <property type="project" value="UniProtKB-EC"/>
</dbReference>
<dbReference type="InterPro" id="IPR011102">
    <property type="entry name" value="Sig_transdc_His_kinase_HWE"/>
</dbReference>
<evidence type="ECO:0000256" key="7">
    <source>
        <dbReference type="ARBA" id="ARBA00022741"/>
    </source>
</evidence>
<dbReference type="PRINTS" id="PR00996">
    <property type="entry name" value="CHERMTFRASE"/>
</dbReference>
<evidence type="ECO:0000256" key="12">
    <source>
        <dbReference type="SAM" id="MobiDB-lite"/>
    </source>
</evidence>
<dbReference type="PANTHER" id="PTHR24422:SF27">
    <property type="entry name" value="PROTEIN-GLUTAMATE O-METHYLTRANSFERASE"/>
    <property type="match status" value="1"/>
</dbReference>
<keyword evidence="6" id="KW-0949">S-adenosyl-L-methionine</keyword>
<gene>
    <name evidence="15" type="ORF">SAMN04487993_104012</name>
</gene>
<evidence type="ECO:0000313" key="15">
    <source>
        <dbReference type="EMBL" id="SDJ52107.1"/>
    </source>
</evidence>
<dbReference type="PROSITE" id="PS50123">
    <property type="entry name" value="CHER"/>
    <property type="match status" value="1"/>
</dbReference>
<dbReference type="SUPFAM" id="SSF55785">
    <property type="entry name" value="PYP-like sensor domain (PAS domain)"/>
    <property type="match status" value="1"/>
</dbReference>
<dbReference type="InterPro" id="IPR050903">
    <property type="entry name" value="Bact_Chemotaxis_MeTrfase"/>
</dbReference>
<dbReference type="GO" id="GO:0000156">
    <property type="term" value="F:phosphorelay response regulator activity"/>
    <property type="evidence" value="ECO:0007669"/>
    <property type="project" value="InterPro"/>
</dbReference>
<dbReference type="AlphaFoldDB" id="A0A1G8UEI8"/>
<evidence type="ECO:0000256" key="3">
    <source>
        <dbReference type="ARBA" id="ARBA00022553"/>
    </source>
</evidence>
<dbReference type="InterPro" id="IPR000780">
    <property type="entry name" value="CheR_MeTrfase"/>
</dbReference>
<sequence length="1033" mass="114005">MTSNTPLVVGIGATAAGISALEGFFGALRDAQGMAFVVVTPAGADQQGPLAELLGRATRLPVRLAEDGLRLRAETVYVLPEGAVAALRQGRLQLRRDLPNGRDRKPIDTFLSSLGRDQGENAVAVVLSDRTVDGLLGAKVVKEHGGITMAQLPEDATIPGGKPDPDSVIASGLIDFAEPAHRMPERLLQIRDGINLLDVLAEGDAEHLQGAEAERVQATISTLLHSHSGHDFSGYKPRTFMRRVGRRMKVLQLQAVDDYIAQLREDPAEVMSLFRDLLINVTNFFRDPDAFAVLRTQVIPKLFEGRGAEETIRLWVPGCATGEEVYSLGILMRDHMAGLEGPPRVQIFATDIDEDALAVARAGQYPEPLLTDMDDALRRAFFTKQGSSYTICKEVRDLCIFSPHNVISDPPFSRMDLVSCRNLLIYLGPVLQNQVIPTFHYALKPGGYLFLGTSESVSRHSDLFAPVDKTHRIFQSRDHGPLPRRLPMTLEQPNAPRPALADRRPGVPLRQNLRQRVEAQVLDRHVPAHVVTTHSGEILYFSNGTGSYLQMPRGAPNRQLFELARRELRAELRALLRRAMETAAPVDRQVLLPDADGETGRVITLKVEPLDGPGQGEALYLVLFLPSATRQPVQARPGTGSGGSDQEAALEQEVRDLRERLQSTVEEYETALEELKSSNEELISVNQEAQSTNEELEASKEEMQSLNEELSTINSELASSIEDLDRTHTDLRNLYAATEIATVFLDGNLVIRSFTPAASKVFRLRDSDLGRPLTDLSGPLDHPDLQALVRQVCDTGQPLEQRLPPDAEDRHFLLRLIPYRTHADEAEGVVVTILDITTLARAELQQQVLISELNHRVKNMLSVVISVVNNTRKMAPSPEEFADKLIARLHGMARAYALLAQSHWSAVALRDLVQTEADVFGRERIRTEGPDLRLPPRDALALGMVLHELATNAAKYGALSNDAGLVQIMWRQEAQQVLLHWQESGGPQVRPPVENGFGFKLIDGQVTAQMDGEIDTTFAPEGLQIKLRFPLRV</sequence>
<dbReference type="Pfam" id="PF07536">
    <property type="entry name" value="HWE_HK"/>
    <property type="match status" value="1"/>
</dbReference>
<evidence type="ECO:0000256" key="9">
    <source>
        <dbReference type="ARBA" id="ARBA00022840"/>
    </source>
</evidence>
<dbReference type="InterPro" id="IPR035909">
    <property type="entry name" value="CheB_C"/>
</dbReference>
<dbReference type="InterPro" id="IPR022642">
    <property type="entry name" value="CheR_C"/>
</dbReference>
<dbReference type="Pfam" id="PF01739">
    <property type="entry name" value="CheR"/>
    <property type="match status" value="1"/>
</dbReference>
<evidence type="ECO:0000313" key="16">
    <source>
        <dbReference type="Proteomes" id="UP000199093"/>
    </source>
</evidence>
<evidence type="ECO:0000259" key="14">
    <source>
        <dbReference type="PROSITE" id="PS50123"/>
    </source>
</evidence>
<dbReference type="Proteomes" id="UP000199093">
    <property type="component" value="Unassembled WGS sequence"/>
</dbReference>
<protein>
    <submittedName>
        <fullName evidence="15">Two-component system, chemotaxis family, CheB/CheR fusion protein</fullName>
    </submittedName>
</protein>
<evidence type="ECO:0000256" key="5">
    <source>
        <dbReference type="ARBA" id="ARBA00022679"/>
    </source>
</evidence>
<dbReference type="GO" id="GO:0005524">
    <property type="term" value="F:ATP binding"/>
    <property type="evidence" value="ECO:0007669"/>
    <property type="project" value="UniProtKB-KW"/>
</dbReference>
<feature type="domain" description="CheR-type methyltransferase" evidence="14">
    <location>
        <begin position="220"/>
        <end position="475"/>
    </location>
</feature>
<dbReference type="SUPFAM" id="SSF55874">
    <property type="entry name" value="ATPase domain of HSP90 chaperone/DNA topoisomerase II/histidine kinase"/>
    <property type="match status" value="1"/>
</dbReference>
<dbReference type="SUPFAM" id="SSF52738">
    <property type="entry name" value="Methylesterase CheB, C-terminal domain"/>
    <property type="match status" value="1"/>
</dbReference>
<feature type="coiled-coil region" evidence="11">
    <location>
        <begin position="647"/>
        <end position="723"/>
    </location>
</feature>
<organism evidence="15 16">
    <name type="scientific">Salipiger marinus</name>
    <dbReference type="NCBI Taxonomy" id="555512"/>
    <lineage>
        <taxon>Bacteria</taxon>
        <taxon>Pseudomonadati</taxon>
        <taxon>Pseudomonadota</taxon>
        <taxon>Alphaproteobacteria</taxon>
        <taxon>Rhodobacterales</taxon>
        <taxon>Roseobacteraceae</taxon>
        <taxon>Salipiger</taxon>
    </lineage>
</organism>
<evidence type="ECO:0000256" key="10">
    <source>
        <dbReference type="PROSITE-ProRule" id="PRU00050"/>
    </source>
</evidence>
<dbReference type="Pfam" id="PF03705">
    <property type="entry name" value="CheR_N"/>
    <property type="match status" value="1"/>
</dbReference>
<reference evidence="15 16" key="1">
    <citation type="submission" date="2016-10" db="EMBL/GenBank/DDBJ databases">
        <authorList>
            <person name="de Groot N.N."/>
        </authorList>
    </citation>
    <scope>NUCLEOTIDE SEQUENCE [LARGE SCALE GENOMIC DNA]</scope>
    <source>
        <strain evidence="15 16">DSM 26424</strain>
    </source>
</reference>
<accession>A0A1G8UEI8</accession>
<dbReference type="Gene3D" id="1.10.155.10">
    <property type="entry name" value="Chemotaxis receptor methyltransferase CheR, N-terminal domain"/>
    <property type="match status" value="1"/>
</dbReference>
<dbReference type="InterPro" id="IPR029063">
    <property type="entry name" value="SAM-dependent_MTases_sf"/>
</dbReference>
<dbReference type="SMART" id="SM00138">
    <property type="entry name" value="MeTrc"/>
    <property type="match status" value="1"/>
</dbReference>
<dbReference type="Pfam" id="PF13596">
    <property type="entry name" value="PAS_10"/>
    <property type="match status" value="1"/>
</dbReference>
<keyword evidence="5" id="KW-0808">Transferase</keyword>
<keyword evidence="8" id="KW-0418">Kinase</keyword>
<dbReference type="RefSeq" id="WP_089852215.1">
    <property type="nucleotide sequence ID" value="NZ_FNEJ01000040.1"/>
</dbReference>
<dbReference type="Pfam" id="PF01339">
    <property type="entry name" value="CheB_methylest"/>
    <property type="match status" value="1"/>
</dbReference>
<dbReference type="Gene3D" id="3.40.50.150">
    <property type="entry name" value="Vaccinia Virus protein VP39"/>
    <property type="match status" value="1"/>
</dbReference>
<dbReference type="GO" id="GO:0006935">
    <property type="term" value="P:chemotaxis"/>
    <property type="evidence" value="ECO:0007669"/>
    <property type="project" value="InterPro"/>
</dbReference>
<dbReference type="Gene3D" id="3.30.565.10">
    <property type="entry name" value="Histidine kinase-like ATPase, C-terminal domain"/>
    <property type="match status" value="1"/>
</dbReference>
<comment type="catalytic activity">
    <reaction evidence="1">
        <text>ATP + protein L-histidine = ADP + protein N-phospho-L-histidine.</text>
        <dbReference type="EC" id="2.7.13.3"/>
    </reaction>
</comment>
<evidence type="ECO:0000256" key="4">
    <source>
        <dbReference type="ARBA" id="ARBA00022603"/>
    </source>
</evidence>
<dbReference type="GO" id="GO:0032259">
    <property type="term" value="P:methylation"/>
    <property type="evidence" value="ECO:0007669"/>
    <property type="project" value="UniProtKB-KW"/>
</dbReference>
<dbReference type="PANTHER" id="PTHR24422">
    <property type="entry name" value="CHEMOTAXIS PROTEIN METHYLTRANSFERASE"/>
    <property type="match status" value="1"/>
</dbReference>
<keyword evidence="4" id="KW-0489">Methyltransferase</keyword>
<feature type="domain" description="CheB-type methylesterase" evidence="13">
    <location>
        <begin position="2"/>
        <end position="160"/>
    </location>
</feature>
<dbReference type="InterPro" id="IPR036890">
    <property type="entry name" value="HATPase_C_sf"/>
</dbReference>
<dbReference type="OrthoDB" id="9816309at2"/>
<evidence type="ECO:0000256" key="1">
    <source>
        <dbReference type="ARBA" id="ARBA00000085"/>
    </source>
</evidence>
<dbReference type="InterPro" id="IPR035965">
    <property type="entry name" value="PAS-like_dom_sf"/>
</dbReference>
<dbReference type="SUPFAM" id="SSF47757">
    <property type="entry name" value="Chemotaxis receptor methyltransferase CheR, N-terminal domain"/>
    <property type="match status" value="1"/>
</dbReference>
<dbReference type="GO" id="GO:0008984">
    <property type="term" value="F:protein-glutamate methylesterase activity"/>
    <property type="evidence" value="ECO:0007669"/>
    <property type="project" value="InterPro"/>
</dbReference>
<dbReference type="GO" id="GO:0005737">
    <property type="term" value="C:cytoplasm"/>
    <property type="evidence" value="ECO:0007669"/>
    <property type="project" value="InterPro"/>
</dbReference>
<dbReference type="STRING" id="555512.SAMN04487993_104012"/>
<dbReference type="SUPFAM" id="SSF53335">
    <property type="entry name" value="S-adenosyl-L-methionine-dependent methyltransferases"/>
    <property type="match status" value="1"/>
</dbReference>
<dbReference type="CDD" id="cd16434">
    <property type="entry name" value="CheB-CheR_fusion"/>
    <property type="match status" value="1"/>
</dbReference>
<dbReference type="CDD" id="cd00130">
    <property type="entry name" value="PAS"/>
    <property type="match status" value="1"/>
</dbReference>
<proteinExistence type="predicted"/>
<comment type="caution">
    <text evidence="10">Lacks conserved residue(s) required for the propagation of feature annotation.</text>
</comment>
<evidence type="ECO:0000256" key="2">
    <source>
        <dbReference type="ARBA" id="ARBA00001541"/>
    </source>
</evidence>
<keyword evidence="16" id="KW-1185">Reference proteome</keyword>
<dbReference type="InterPro" id="IPR000673">
    <property type="entry name" value="Sig_transdc_resp-reg_Me-estase"/>
</dbReference>
<evidence type="ECO:0000259" key="13">
    <source>
        <dbReference type="PROSITE" id="PS50122"/>
    </source>
</evidence>
<feature type="region of interest" description="Disordered" evidence="12">
    <location>
        <begin position="482"/>
        <end position="504"/>
    </location>
</feature>
<evidence type="ECO:0000256" key="8">
    <source>
        <dbReference type="ARBA" id="ARBA00022777"/>
    </source>
</evidence>
<keyword evidence="11" id="KW-0175">Coiled coil</keyword>
<dbReference type="PROSITE" id="PS50122">
    <property type="entry name" value="CHEB"/>
    <property type="match status" value="1"/>
</dbReference>
<dbReference type="GO" id="GO:0008983">
    <property type="term" value="F:protein-glutamate O-methyltransferase activity"/>
    <property type="evidence" value="ECO:0007669"/>
    <property type="project" value="UniProtKB-EC"/>
</dbReference>
<dbReference type="Gene3D" id="3.30.450.20">
    <property type="entry name" value="PAS domain"/>
    <property type="match status" value="1"/>
</dbReference>
<dbReference type="SMART" id="SM00911">
    <property type="entry name" value="HWE_HK"/>
    <property type="match status" value="1"/>
</dbReference>
<dbReference type="InterPro" id="IPR000014">
    <property type="entry name" value="PAS"/>
</dbReference>
<comment type="catalytic activity">
    <reaction evidence="2">
        <text>L-glutamyl-[protein] + S-adenosyl-L-methionine = [protein]-L-glutamate 5-O-methyl ester + S-adenosyl-L-homocysteine</text>
        <dbReference type="Rhea" id="RHEA:24452"/>
        <dbReference type="Rhea" id="RHEA-COMP:10208"/>
        <dbReference type="Rhea" id="RHEA-COMP:10311"/>
        <dbReference type="ChEBI" id="CHEBI:29973"/>
        <dbReference type="ChEBI" id="CHEBI:57856"/>
        <dbReference type="ChEBI" id="CHEBI:59789"/>
        <dbReference type="ChEBI" id="CHEBI:82795"/>
        <dbReference type="EC" id="2.1.1.80"/>
    </reaction>
</comment>
<name>A0A1G8UEI8_9RHOB</name>
<evidence type="ECO:0000256" key="6">
    <source>
        <dbReference type="ARBA" id="ARBA00022691"/>
    </source>
</evidence>
<evidence type="ECO:0000256" key="11">
    <source>
        <dbReference type="SAM" id="Coils"/>
    </source>
</evidence>
<keyword evidence="9" id="KW-0067">ATP-binding</keyword>